<evidence type="ECO:0000313" key="8">
    <source>
        <dbReference type="Proteomes" id="UP000287033"/>
    </source>
</evidence>
<dbReference type="PANTHER" id="PTHR19367:SF18">
    <property type="entry name" value="T CELL RECEPTOR ALPHA VARIABLE 16"/>
    <property type="match status" value="1"/>
</dbReference>
<evidence type="ECO:0000259" key="5">
    <source>
        <dbReference type="SMART" id="SM00406"/>
    </source>
</evidence>
<dbReference type="PANTHER" id="PTHR19367">
    <property type="entry name" value="T-CELL RECEPTOR ALPHA CHAIN V REGION"/>
    <property type="match status" value="1"/>
</dbReference>
<keyword evidence="3" id="KW-0675">Receptor</keyword>
<evidence type="ECO:0008006" key="9">
    <source>
        <dbReference type="Google" id="ProtNLM"/>
    </source>
</evidence>
<dbReference type="EMBL" id="BEZZ01154172">
    <property type="protein sequence ID" value="GCC45228.1"/>
    <property type="molecule type" value="Genomic_DNA"/>
</dbReference>
<proteinExistence type="predicted"/>
<keyword evidence="4" id="KW-0393">Immunoglobulin domain</keyword>
<dbReference type="AlphaFoldDB" id="A0A401TRJ0"/>
<dbReference type="InterPro" id="IPR003599">
    <property type="entry name" value="Ig_sub"/>
</dbReference>
<evidence type="ECO:0000313" key="7">
    <source>
        <dbReference type="EMBL" id="GCC45228.1"/>
    </source>
</evidence>
<evidence type="ECO:0000256" key="1">
    <source>
        <dbReference type="ARBA" id="ARBA00022729"/>
    </source>
</evidence>
<dbReference type="InterPro" id="IPR013106">
    <property type="entry name" value="Ig_V-set"/>
</dbReference>
<dbReference type="InterPro" id="IPR051287">
    <property type="entry name" value="TCR_variable_region"/>
</dbReference>
<evidence type="ECO:0000256" key="2">
    <source>
        <dbReference type="ARBA" id="ARBA00023130"/>
    </source>
</evidence>
<protein>
    <recommendedName>
        <fullName evidence="9">Immunoglobulin V-set domain-containing protein</fullName>
    </recommendedName>
</protein>
<keyword evidence="2" id="KW-0391">Immunity</keyword>
<dbReference type="OrthoDB" id="9803478at2759"/>
<dbReference type="GO" id="GO:0002250">
    <property type="term" value="P:adaptive immune response"/>
    <property type="evidence" value="ECO:0007669"/>
    <property type="project" value="UniProtKB-KW"/>
</dbReference>
<dbReference type="Pfam" id="PF07686">
    <property type="entry name" value="V-set"/>
    <property type="match status" value="1"/>
</dbReference>
<evidence type="ECO:0000259" key="6">
    <source>
        <dbReference type="SMART" id="SM00409"/>
    </source>
</evidence>
<dbReference type="Proteomes" id="UP000287033">
    <property type="component" value="Unassembled WGS sequence"/>
</dbReference>
<dbReference type="SMART" id="SM00409">
    <property type="entry name" value="IG"/>
    <property type="match status" value="1"/>
</dbReference>
<dbReference type="InterPro" id="IPR013783">
    <property type="entry name" value="Ig-like_fold"/>
</dbReference>
<evidence type="ECO:0000256" key="4">
    <source>
        <dbReference type="ARBA" id="ARBA00023319"/>
    </source>
</evidence>
<feature type="non-terminal residue" evidence="7">
    <location>
        <position position="1"/>
    </location>
</feature>
<gene>
    <name evidence="7" type="ORF">chiPu_0029334</name>
</gene>
<name>A0A401TRJ0_CHIPU</name>
<comment type="caution">
    <text evidence="7">The sequence shown here is derived from an EMBL/GenBank/DDBJ whole genome shotgun (WGS) entry which is preliminary data.</text>
</comment>
<keyword evidence="8" id="KW-1185">Reference proteome</keyword>
<feature type="domain" description="Immunoglobulin" evidence="6">
    <location>
        <begin position="11"/>
        <end position="112"/>
    </location>
</feature>
<feature type="domain" description="Immunoglobulin V-set" evidence="5">
    <location>
        <begin position="21"/>
        <end position="100"/>
    </location>
</feature>
<dbReference type="SMART" id="SM00406">
    <property type="entry name" value="IGv"/>
    <property type="match status" value="1"/>
</dbReference>
<sequence>ANCADSSLQEPTVIKLFEGDSVTIKFRYSAQHTSYSLQLYRQYRRKTLTFLIYIHSYGDPFRAEGVATRFLSSLDTSSSEGNFNIGELQLSDSAVYYCGLRDTVTGTRVSLVQKLCRNESKLIKWCMCGEEDGGRRGTIAEKHILSKYYLNQNT</sequence>
<keyword evidence="2" id="KW-1064">Adaptive immunity</keyword>
<reference evidence="7 8" key="1">
    <citation type="journal article" date="2018" name="Nat. Ecol. Evol.">
        <title>Shark genomes provide insights into elasmobranch evolution and the origin of vertebrates.</title>
        <authorList>
            <person name="Hara Y"/>
            <person name="Yamaguchi K"/>
            <person name="Onimaru K"/>
            <person name="Kadota M"/>
            <person name="Koyanagi M"/>
            <person name="Keeley SD"/>
            <person name="Tatsumi K"/>
            <person name="Tanaka K"/>
            <person name="Motone F"/>
            <person name="Kageyama Y"/>
            <person name="Nozu R"/>
            <person name="Adachi N"/>
            <person name="Nishimura O"/>
            <person name="Nakagawa R"/>
            <person name="Tanegashima C"/>
            <person name="Kiyatake I"/>
            <person name="Matsumoto R"/>
            <person name="Murakumo K"/>
            <person name="Nishida K"/>
            <person name="Terakita A"/>
            <person name="Kuratani S"/>
            <person name="Sato K"/>
            <person name="Hyodo S Kuraku.S."/>
        </authorList>
    </citation>
    <scope>NUCLEOTIDE SEQUENCE [LARGE SCALE GENOMIC DNA]</scope>
</reference>
<dbReference type="Gene3D" id="2.60.40.10">
    <property type="entry name" value="Immunoglobulins"/>
    <property type="match status" value="1"/>
</dbReference>
<dbReference type="OMA" id="NCADSSL"/>
<evidence type="ECO:0000256" key="3">
    <source>
        <dbReference type="ARBA" id="ARBA00023170"/>
    </source>
</evidence>
<accession>A0A401TRJ0</accession>
<organism evidence="7 8">
    <name type="scientific">Chiloscyllium punctatum</name>
    <name type="common">Brownbanded bambooshark</name>
    <name type="synonym">Hemiscyllium punctatum</name>
    <dbReference type="NCBI Taxonomy" id="137246"/>
    <lineage>
        <taxon>Eukaryota</taxon>
        <taxon>Metazoa</taxon>
        <taxon>Chordata</taxon>
        <taxon>Craniata</taxon>
        <taxon>Vertebrata</taxon>
        <taxon>Chondrichthyes</taxon>
        <taxon>Elasmobranchii</taxon>
        <taxon>Galeomorphii</taxon>
        <taxon>Galeoidea</taxon>
        <taxon>Orectolobiformes</taxon>
        <taxon>Hemiscylliidae</taxon>
        <taxon>Chiloscyllium</taxon>
    </lineage>
</organism>
<keyword evidence="1" id="KW-0732">Signal</keyword>
<dbReference type="InterPro" id="IPR036179">
    <property type="entry name" value="Ig-like_dom_sf"/>
</dbReference>
<dbReference type="SUPFAM" id="SSF48726">
    <property type="entry name" value="Immunoglobulin"/>
    <property type="match status" value="1"/>
</dbReference>